<evidence type="ECO:0000256" key="9">
    <source>
        <dbReference type="SAM" id="MobiDB-lite"/>
    </source>
</evidence>
<dbReference type="PROSITE" id="PS50089">
    <property type="entry name" value="ZF_RING_2"/>
    <property type="match status" value="1"/>
</dbReference>
<dbReference type="Pfam" id="PF13639">
    <property type="entry name" value="zf-RING_2"/>
    <property type="match status" value="1"/>
</dbReference>
<keyword evidence="3" id="KW-0808">Transferase</keyword>
<dbReference type="EC" id="2.3.2.27" evidence="2"/>
<dbReference type="EMBL" id="BRXX01000135">
    <property type="protein sequence ID" value="GMH93156.1"/>
    <property type="molecule type" value="Genomic_DNA"/>
</dbReference>
<evidence type="ECO:0000313" key="11">
    <source>
        <dbReference type="EMBL" id="GMH93156.1"/>
    </source>
</evidence>
<feature type="compositionally biased region" description="Acidic residues" evidence="9">
    <location>
        <begin position="83"/>
        <end position="98"/>
    </location>
</feature>
<dbReference type="Gene3D" id="3.30.40.10">
    <property type="entry name" value="Zinc/RING finger domain, C3HC4 (zinc finger)"/>
    <property type="match status" value="1"/>
</dbReference>
<dbReference type="PANTHER" id="PTHR22937">
    <property type="entry name" value="E3 UBIQUITIN-PROTEIN LIGASE RNF165"/>
    <property type="match status" value="1"/>
</dbReference>
<keyword evidence="4" id="KW-0479">Metal-binding</keyword>
<feature type="domain" description="RING-type" evidence="10">
    <location>
        <begin position="223"/>
        <end position="264"/>
    </location>
</feature>
<comment type="caution">
    <text evidence="11">The sequence shown here is derived from an EMBL/GenBank/DDBJ whole genome shotgun (WGS) entry which is preliminary data.</text>
</comment>
<comment type="catalytic activity">
    <reaction evidence="1">
        <text>S-ubiquitinyl-[E2 ubiquitin-conjugating enzyme]-L-cysteine + [acceptor protein]-L-lysine = [E2 ubiquitin-conjugating enzyme]-L-cysteine + N(6)-ubiquitinyl-[acceptor protein]-L-lysine.</text>
        <dbReference type="EC" id="2.3.2.27"/>
    </reaction>
</comment>
<keyword evidence="7" id="KW-0862">Zinc</keyword>
<dbReference type="PANTHER" id="PTHR22937:SF65">
    <property type="entry name" value="E3 UBIQUITIN-PROTEIN LIGASE ARK2C"/>
    <property type="match status" value="1"/>
</dbReference>
<dbReference type="Proteomes" id="UP001165160">
    <property type="component" value="Unassembled WGS sequence"/>
</dbReference>
<dbReference type="SUPFAM" id="SSF57850">
    <property type="entry name" value="RING/U-box"/>
    <property type="match status" value="1"/>
</dbReference>
<dbReference type="GO" id="GO:0061630">
    <property type="term" value="F:ubiquitin protein ligase activity"/>
    <property type="evidence" value="ECO:0007669"/>
    <property type="project" value="UniProtKB-EC"/>
</dbReference>
<gene>
    <name evidence="11" type="ORF">TrVE_jg8494</name>
</gene>
<accession>A0A9W7BML9</accession>
<evidence type="ECO:0000256" key="2">
    <source>
        <dbReference type="ARBA" id="ARBA00012483"/>
    </source>
</evidence>
<evidence type="ECO:0000256" key="7">
    <source>
        <dbReference type="ARBA" id="ARBA00022833"/>
    </source>
</evidence>
<keyword evidence="6" id="KW-0833">Ubl conjugation pathway</keyword>
<dbReference type="InterPro" id="IPR001841">
    <property type="entry name" value="Znf_RING"/>
</dbReference>
<dbReference type="GO" id="GO:0008270">
    <property type="term" value="F:zinc ion binding"/>
    <property type="evidence" value="ECO:0007669"/>
    <property type="project" value="UniProtKB-KW"/>
</dbReference>
<feature type="compositionally biased region" description="Pro residues" evidence="9">
    <location>
        <begin position="1"/>
        <end position="13"/>
    </location>
</feature>
<name>A0A9W7BML9_9STRA</name>
<feature type="region of interest" description="Disordered" evidence="9">
    <location>
        <begin position="62"/>
        <end position="107"/>
    </location>
</feature>
<evidence type="ECO:0000256" key="3">
    <source>
        <dbReference type="ARBA" id="ARBA00022679"/>
    </source>
</evidence>
<protein>
    <recommendedName>
        <fullName evidence="2">RING-type E3 ubiquitin transferase</fullName>
        <ecNumber evidence="2">2.3.2.27</ecNumber>
    </recommendedName>
</protein>
<evidence type="ECO:0000256" key="1">
    <source>
        <dbReference type="ARBA" id="ARBA00000900"/>
    </source>
</evidence>
<evidence type="ECO:0000256" key="4">
    <source>
        <dbReference type="ARBA" id="ARBA00022723"/>
    </source>
</evidence>
<evidence type="ECO:0000256" key="6">
    <source>
        <dbReference type="ARBA" id="ARBA00022786"/>
    </source>
</evidence>
<keyword evidence="5 8" id="KW-0863">Zinc-finger</keyword>
<organism evidence="11 12">
    <name type="scientific">Triparma verrucosa</name>
    <dbReference type="NCBI Taxonomy" id="1606542"/>
    <lineage>
        <taxon>Eukaryota</taxon>
        <taxon>Sar</taxon>
        <taxon>Stramenopiles</taxon>
        <taxon>Ochrophyta</taxon>
        <taxon>Bolidophyceae</taxon>
        <taxon>Parmales</taxon>
        <taxon>Triparmaceae</taxon>
        <taxon>Triparma</taxon>
    </lineage>
</organism>
<feature type="compositionally biased region" description="Basic and acidic residues" evidence="9">
    <location>
        <begin position="65"/>
        <end position="76"/>
    </location>
</feature>
<dbReference type="InterPro" id="IPR045191">
    <property type="entry name" value="MBR1/2-like"/>
</dbReference>
<dbReference type="SMART" id="SM00184">
    <property type="entry name" value="RING"/>
    <property type="match status" value="1"/>
</dbReference>
<evidence type="ECO:0000313" key="12">
    <source>
        <dbReference type="Proteomes" id="UP001165160"/>
    </source>
</evidence>
<sequence length="272" mass="30579">MSSFVPPPSPPPTLEGQENSSVVSNSRSCTPTPVPTNLKNLQESQPVVHTTPLLAPAVATVQTAEAERIEERRERIGLNSQNDEADVQSSEEEEEKETEEERSNRELLESEALARQLMAEEALLSYQVAGSYLRDNADAFDPADLAALEQAMREEDPEAEGDIEEEESAEMDYDQLLELGDRLGDVKTDRWKLRYQSVISTFPLHKFSQKSLKPSPDDSELKCLICQCEYEENEELIRLPCGHVFHKDCGVEWAGRSDLCAYCRTSVEEVKK</sequence>
<evidence type="ECO:0000256" key="5">
    <source>
        <dbReference type="ARBA" id="ARBA00022771"/>
    </source>
</evidence>
<feature type="region of interest" description="Disordered" evidence="9">
    <location>
        <begin position="1"/>
        <end position="47"/>
    </location>
</feature>
<keyword evidence="12" id="KW-1185">Reference proteome</keyword>
<proteinExistence type="predicted"/>
<evidence type="ECO:0000256" key="8">
    <source>
        <dbReference type="PROSITE-ProRule" id="PRU00175"/>
    </source>
</evidence>
<evidence type="ECO:0000259" key="10">
    <source>
        <dbReference type="PROSITE" id="PS50089"/>
    </source>
</evidence>
<feature type="compositionally biased region" description="Polar residues" evidence="9">
    <location>
        <begin position="16"/>
        <end position="47"/>
    </location>
</feature>
<reference evidence="12" key="1">
    <citation type="journal article" date="2023" name="Commun. Biol.">
        <title>Genome analysis of Parmales, the sister group of diatoms, reveals the evolutionary specialization of diatoms from phago-mixotrophs to photoautotrophs.</title>
        <authorList>
            <person name="Ban H."/>
            <person name="Sato S."/>
            <person name="Yoshikawa S."/>
            <person name="Yamada K."/>
            <person name="Nakamura Y."/>
            <person name="Ichinomiya M."/>
            <person name="Sato N."/>
            <person name="Blanc-Mathieu R."/>
            <person name="Endo H."/>
            <person name="Kuwata A."/>
            <person name="Ogata H."/>
        </authorList>
    </citation>
    <scope>NUCLEOTIDE SEQUENCE [LARGE SCALE GENOMIC DNA]</scope>
    <source>
        <strain evidence="12">NIES 3699</strain>
    </source>
</reference>
<dbReference type="AlphaFoldDB" id="A0A9W7BML9"/>
<dbReference type="InterPro" id="IPR013083">
    <property type="entry name" value="Znf_RING/FYVE/PHD"/>
</dbReference>